<evidence type="ECO:0000313" key="7">
    <source>
        <dbReference type="Proteomes" id="UP000249739"/>
    </source>
</evidence>
<dbReference type="GO" id="GO:0009977">
    <property type="term" value="F:proton motive force dependent protein transmembrane transporter activity"/>
    <property type="evidence" value="ECO:0007669"/>
    <property type="project" value="TreeGrafter"/>
</dbReference>
<feature type="transmembrane region" description="Helical" evidence="5">
    <location>
        <begin position="23"/>
        <end position="41"/>
    </location>
</feature>
<feature type="transmembrane region" description="Helical" evidence="5">
    <location>
        <begin position="79"/>
        <end position="100"/>
    </location>
</feature>
<evidence type="ECO:0000313" key="6">
    <source>
        <dbReference type="EMBL" id="PZP55476.1"/>
    </source>
</evidence>
<dbReference type="NCBIfam" id="TIGR00945">
    <property type="entry name" value="tatC"/>
    <property type="match status" value="1"/>
</dbReference>
<feature type="transmembrane region" description="Helical" evidence="5">
    <location>
        <begin position="112"/>
        <end position="134"/>
    </location>
</feature>
<dbReference type="GO" id="GO:0033281">
    <property type="term" value="C:TAT protein transport complex"/>
    <property type="evidence" value="ECO:0007669"/>
    <property type="project" value="UniProtKB-UniRule"/>
</dbReference>
<comment type="subcellular location">
    <subcellularLocation>
        <location evidence="5">Cell membrane</location>
        <topology evidence="5">Multi-pass membrane protein</topology>
    </subcellularLocation>
    <subcellularLocation>
        <location evidence="1">Membrane</location>
        <topology evidence="1">Multi-pass membrane protein</topology>
    </subcellularLocation>
</comment>
<comment type="similarity">
    <text evidence="5">Belongs to the TatC family.</text>
</comment>
<keyword evidence="5" id="KW-1003">Cell membrane</keyword>
<evidence type="ECO:0000256" key="1">
    <source>
        <dbReference type="ARBA" id="ARBA00004141"/>
    </source>
</evidence>
<name>A0A2W5HBK3_9BACT</name>
<dbReference type="Proteomes" id="UP000249739">
    <property type="component" value="Unassembled WGS sequence"/>
</dbReference>
<keyword evidence="3 5" id="KW-1133">Transmembrane helix</keyword>
<accession>A0A2W5HBK3</accession>
<evidence type="ECO:0000256" key="3">
    <source>
        <dbReference type="ARBA" id="ARBA00022989"/>
    </source>
</evidence>
<reference evidence="6 7" key="1">
    <citation type="submission" date="2017-08" db="EMBL/GenBank/DDBJ databases">
        <title>Infants hospitalized years apart are colonized by the same room-sourced microbial strains.</title>
        <authorList>
            <person name="Brooks B."/>
            <person name="Olm M.R."/>
            <person name="Firek B.A."/>
            <person name="Baker R."/>
            <person name="Thomas B.C."/>
            <person name="Morowitz M.J."/>
            <person name="Banfield J.F."/>
        </authorList>
    </citation>
    <scope>NUCLEOTIDE SEQUENCE [LARGE SCALE GENOMIC DNA]</scope>
    <source>
        <strain evidence="6">S2_006_000_R2_64</strain>
    </source>
</reference>
<dbReference type="GO" id="GO:0065002">
    <property type="term" value="P:intracellular protein transmembrane transport"/>
    <property type="evidence" value="ECO:0007669"/>
    <property type="project" value="TreeGrafter"/>
</dbReference>
<evidence type="ECO:0000256" key="5">
    <source>
        <dbReference type="HAMAP-Rule" id="MF_00902"/>
    </source>
</evidence>
<dbReference type="HAMAP" id="MF_00902">
    <property type="entry name" value="TatC"/>
    <property type="match status" value="1"/>
</dbReference>
<dbReference type="InterPro" id="IPR002033">
    <property type="entry name" value="TatC"/>
</dbReference>
<feature type="transmembrane region" description="Helical" evidence="5">
    <location>
        <begin position="168"/>
        <end position="190"/>
    </location>
</feature>
<gene>
    <name evidence="5 6" type="primary">tatC</name>
    <name evidence="6" type="ORF">DI586_06715</name>
</gene>
<proteinExistence type="inferred from homology"/>
<comment type="subunit">
    <text evidence="5">Forms a complex with TatA.</text>
</comment>
<keyword evidence="4 5" id="KW-0472">Membrane</keyword>
<comment type="function">
    <text evidence="5">Part of the twin-arginine translocation (Tat) system that transports large folded proteins containing a characteristic twin-arginine motif in their signal peptide across membranes.</text>
</comment>
<keyword evidence="5" id="KW-0811">Translocation</keyword>
<protein>
    <recommendedName>
        <fullName evidence="5">Sec-independent protein translocase protein TatC</fullName>
    </recommendedName>
</protein>
<dbReference type="PROSITE" id="PS01218">
    <property type="entry name" value="TATC"/>
    <property type="match status" value="1"/>
</dbReference>
<dbReference type="InterPro" id="IPR019820">
    <property type="entry name" value="Sec-indep_translocase_CS"/>
</dbReference>
<dbReference type="PANTHER" id="PTHR30371">
    <property type="entry name" value="SEC-INDEPENDENT PROTEIN TRANSLOCASE PROTEIN TATC"/>
    <property type="match status" value="1"/>
</dbReference>
<feature type="transmembrane region" description="Helical" evidence="5">
    <location>
        <begin position="202"/>
        <end position="218"/>
    </location>
</feature>
<dbReference type="AlphaFoldDB" id="A0A2W5HBK3"/>
<dbReference type="Pfam" id="PF00902">
    <property type="entry name" value="TatC"/>
    <property type="match status" value="1"/>
</dbReference>
<organism evidence="6 7">
    <name type="scientific">Micavibrio aeruginosavorus</name>
    <dbReference type="NCBI Taxonomy" id="349221"/>
    <lineage>
        <taxon>Bacteria</taxon>
        <taxon>Pseudomonadati</taxon>
        <taxon>Bdellovibrionota</taxon>
        <taxon>Bdellovibrionia</taxon>
        <taxon>Bdellovibrionales</taxon>
        <taxon>Pseudobdellovibrionaceae</taxon>
        <taxon>Micavibrio</taxon>
    </lineage>
</organism>
<comment type="caution">
    <text evidence="6">The sequence shown here is derived from an EMBL/GenBank/DDBJ whole genome shotgun (WGS) entry which is preliminary data.</text>
</comment>
<evidence type="ECO:0000256" key="4">
    <source>
        <dbReference type="ARBA" id="ARBA00023136"/>
    </source>
</evidence>
<dbReference type="GO" id="GO:0043953">
    <property type="term" value="P:protein transport by the Tat complex"/>
    <property type="evidence" value="ECO:0007669"/>
    <property type="project" value="UniProtKB-UniRule"/>
</dbReference>
<evidence type="ECO:0000256" key="2">
    <source>
        <dbReference type="ARBA" id="ARBA00022692"/>
    </source>
</evidence>
<dbReference type="EMBL" id="QFOT01000067">
    <property type="protein sequence ID" value="PZP55476.1"/>
    <property type="molecule type" value="Genomic_DNA"/>
</dbReference>
<dbReference type="PRINTS" id="PR01840">
    <property type="entry name" value="TATCFAMILY"/>
</dbReference>
<keyword evidence="5" id="KW-0813">Transport</keyword>
<dbReference type="PANTHER" id="PTHR30371:SF0">
    <property type="entry name" value="SEC-INDEPENDENT PROTEIN TRANSLOCASE PROTEIN TATC, CHLOROPLASTIC-RELATED"/>
    <property type="match status" value="1"/>
</dbReference>
<keyword evidence="2 5" id="KW-0812">Transmembrane</keyword>
<keyword evidence="5" id="KW-0653">Protein transport</keyword>
<sequence>MITDLDSTSQPLIDHLTELRKRVLWSVVIMLVGTGICYHFRDNIYGFLVKPLADAMGPDDSQRLIYTNLTEAFFTYVKVSVFAGCFLTFPFLATQIWMFISPGLYKREKAAMLPFLIAAPIMFFLGGALVYYIVIPGAWKFFLSFQSSGSETVLPIMLEAKVSDYLDLIMVLIFAFGLAFQMPIVLALMAKAGIISAQWLAAKRRYAIVLIFIVAAIITPPDIISQIALAIPLMILYEISILLIRRSSKNPNANTP</sequence>
<feature type="transmembrane region" description="Helical" evidence="5">
    <location>
        <begin position="224"/>
        <end position="244"/>
    </location>
</feature>